<keyword evidence="2" id="KW-0677">Repeat</keyword>
<dbReference type="EC" id="5.4.99.-" evidence="4"/>
<dbReference type="InterPro" id="IPR032696">
    <property type="entry name" value="SQ_cyclase_C"/>
</dbReference>
<gene>
    <name evidence="9" type="primary">25479596</name>
    <name evidence="7" type="ORF">MTR_0013s0230</name>
    <name evidence="8" type="ORF">MtrunA17_Chr4g0020031</name>
</gene>
<evidence type="ECO:0000259" key="6">
    <source>
        <dbReference type="Pfam" id="PF13249"/>
    </source>
</evidence>
<dbReference type="STRING" id="3880.A0A072TJY2"/>
<dbReference type="Proteomes" id="UP000265566">
    <property type="component" value="Chromosome 4"/>
</dbReference>
<reference evidence="7 10" key="1">
    <citation type="journal article" date="2011" name="Nature">
        <title>The Medicago genome provides insight into the evolution of rhizobial symbioses.</title>
        <authorList>
            <person name="Young N.D."/>
            <person name="Debelle F."/>
            <person name="Oldroyd G.E."/>
            <person name="Geurts R."/>
            <person name="Cannon S.B."/>
            <person name="Udvardi M.K."/>
            <person name="Benedito V.A."/>
            <person name="Mayer K.F."/>
            <person name="Gouzy J."/>
            <person name="Schoof H."/>
            <person name="Van de Peer Y."/>
            <person name="Proost S."/>
            <person name="Cook D.R."/>
            <person name="Meyers B.C."/>
            <person name="Spannagl M."/>
            <person name="Cheung F."/>
            <person name="De Mita S."/>
            <person name="Krishnakumar V."/>
            <person name="Gundlach H."/>
            <person name="Zhou S."/>
            <person name="Mudge J."/>
            <person name="Bharti A.K."/>
            <person name="Murray J.D."/>
            <person name="Naoumkina M.A."/>
            <person name="Rosen B."/>
            <person name="Silverstein K.A."/>
            <person name="Tang H."/>
            <person name="Rombauts S."/>
            <person name="Zhao P.X."/>
            <person name="Zhou P."/>
            <person name="Barbe V."/>
            <person name="Bardou P."/>
            <person name="Bechner M."/>
            <person name="Bellec A."/>
            <person name="Berger A."/>
            <person name="Berges H."/>
            <person name="Bidwell S."/>
            <person name="Bisseling T."/>
            <person name="Choisne N."/>
            <person name="Couloux A."/>
            <person name="Denny R."/>
            <person name="Deshpande S."/>
            <person name="Dai X."/>
            <person name="Doyle J.J."/>
            <person name="Dudez A.M."/>
            <person name="Farmer A.D."/>
            <person name="Fouteau S."/>
            <person name="Franken C."/>
            <person name="Gibelin C."/>
            <person name="Gish J."/>
            <person name="Goldstein S."/>
            <person name="Gonzalez A.J."/>
            <person name="Green P.J."/>
            <person name="Hallab A."/>
            <person name="Hartog M."/>
            <person name="Hua A."/>
            <person name="Humphray S.J."/>
            <person name="Jeong D.H."/>
            <person name="Jing Y."/>
            <person name="Jocker A."/>
            <person name="Kenton S.M."/>
            <person name="Kim D.J."/>
            <person name="Klee K."/>
            <person name="Lai H."/>
            <person name="Lang C."/>
            <person name="Lin S."/>
            <person name="Macmil S.L."/>
            <person name="Magdelenat G."/>
            <person name="Matthews L."/>
            <person name="McCorrison J."/>
            <person name="Monaghan E.L."/>
            <person name="Mun J.H."/>
            <person name="Najar F.Z."/>
            <person name="Nicholson C."/>
            <person name="Noirot C."/>
            <person name="O'Bleness M."/>
            <person name="Paule C.R."/>
            <person name="Poulain J."/>
            <person name="Prion F."/>
            <person name="Qin B."/>
            <person name="Qu C."/>
            <person name="Retzel E.F."/>
            <person name="Riddle C."/>
            <person name="Sallet E."/>
            <person name="Samain S."/>
            <person name="Samson N."/>
            <person name="Sanders I."/>
            <person name="Saurat O."/>
            <person name="Scarpelli C."/>
            <person name="Schiex T."/>
            <person name="Segurens B."/>
            <person name="Severin A.J."/>
            <person name="Sherrier D.J."/>
            <person name="Shi R."/>
            <person name="Sims S."/>
            <person name="Singer S.R."/>
            <person name="Sinharoy S."/>
            <person name="Sterck L."/>
            <person name="Viollet A."/>
            <person name="Wang B.B."/>
            <person name="Wang K."/>
            <person name="Wang M."/>
            <person name="Wang X."/>
            <person name="Warfsmann J."/>
            <person name="Weissenbach J."/>
            <person name="White D.D."/>
            <person name="White J.D."/>
            <person name="Wiley G.B."/>
            <person name="Wincker P."/>
            <person name="Xing Y."/>
            <person name="Yang L."/>
            <person name="Yao Z."/>
            <person name="Ying F."/>
            <person name="Zhai J."/>
            <person name="Zhou L."/>
            <person name="Zuber A."/>
            <person name="Denarie J."/>
            <person name="Dixon R.A."/>
            <person name="May G.D."/>
            <person name="Schwartz D.C."/>
            <person name="Rogers J."/>
            <person name="Quetier F."/>
            <person name="Town C.D."/>
            <person name="Roe B.A."/>
        </authorList>
    </citation>
    <scope>NUCLEOTIDE SEQUENCE [LARGE SCALE GENOMIC DNA]</scope>
    <source>
        <strain evidence="7">A17</strain>
        <strain evidence="9 10">cv. Jemalong A17</strain>
    </source>
</reference>
<dbReference type="InterPro" id="IPR002365">
    <property type="entry name" value="Terpene_synthase_CS"/>
</dbReference>
<feature type="domain" description="Squalene cyclase C-terminal" evidence="5">
    <location>
        <begin position="418"/>
        <end position="754"/>
    </location>
</feature>
<dbReference type="OrthoDB" id="21502at2759"/>
<reference evidence="9" key="3">
    <citation type="submission" date="2015-06" db="UniProtKB">
        <authorList>
            <consortium name="EnsemblPlants"/>
        </authorList>
    </citation>
    <scope>IDENTIFICATION</scope>
    <source>
        <strain evidence="9">cv. Jemalong A17</strain>
    </source>
</reference>
<evidence type="ECO:0000313" key="10">
    <source>
        <dbReference type="Proteomes" id="UP000002051"/>
    </source>
</evidence>
<dbReference type="Gramene" id="rna22150">
    <property type="protein sequence ID" value="RHN59975.1"/>
    <property type="gene ID" value="gene22150"/>
</dbReference>
<evidence type="ECO:0000313" key="7">
    <source>
        <dbReference type="EMBL" id="KEH17471.1"/>
    </source>
</evidence>
<dbReference type="EMBL" id="PSQE01000004">
    <property type="protein sequence ID" value="RHN59975.1"/>
    <property type="molecule type" value="Genomic_DNA"/>
</dbReference>
<keyword evidence="10" id="KW-1185">Reference proteome</keyword>
<dbReference type="GO" id="GO:0005811">
    <property type="term" value="C:lipid droplet"/>
    <property type="evidence" value="ECO:0007669"/>
    <property type="project" value="InterPro"/>
</dbReference>
<reference evidence="11" key="4">
    <citation type="journal article" date="2018" name="Nat. Plants">
        <title>Whole-genome landscape of Medicago truncatula symbiotic genes.</title>
        <authorList>
            <person name="Pecrix Y."/>
            <person name="Staton S.E."/>
            <person name="Sallet E."/>
            <person name="Lelandais-Briere C."/>
            <person name="Moreau S."/>
            <person name="Carrere S."/>
            <person name="Blein T."/>
            <person name="Jardinaud M.F."/>
            <person name="Latrasse D."/>
            <person name="Zouine M."/>
            <person name="Zahm M."/>
            <person name="Kreplak J."/>
            <person name="Mayjonade B."/>
            <person name="Satge C."/>
            <person name="Perez M."/>
            <person name="Cauet S."/>
            <person name="Marande W."/>
            <person name="Chantry-Darmon C."/>
            <person name="Lopez-Roques C."/>
            <person name="Bouchez O."/>
            <person name="Berard A."/>
            <person name="Debelle F."/>
            <person name="Munos S."/>
            <person name="Bendahmane A."/>
            <person name="Berges H."/>
            <person name="Niebel A."/>
            <person name="Buitink J."/>
            <person name="Frugier F."/>
            <person name="Benhamed M."/>
            <person name="Crespi M."/>
            <person name="Gouzy J."/>
            <person name="Gamas P."/>
        </authorList>
    </citation>
    <scope>NUCLEOTIDE SEQUENCE [LARGE SCALE GENOMIC DNA]</scope>
    <source>
        <strain evidence="11">cv. Jemalong A17</strain>
    </source>
</reference>
<comment type="similarity">
    <text evidence="1 4">Belongs to the terpene cyclase/mutase family.</text>
</comment>
<evidence type="ECO:0000313" key="11">
    <source>
        <dbReference type="Proteomes" id="UP000265566"/>
    </source>
</evidence>
<dbReference type="PANTHER" id="PTHR11764:SF58">
    <property type="entry name" value="BETA-AMYRIN SYNTHASE-RELATED"/>
    <property type="match status" value="1"/>
</dbReference>
<keyword evidence="3 4" id="KW-0413">Isomerase</keyword>
<evidence type="ECO:0000313" key="9">
    <source>
        <dbReference type="EnsemblPlants" id="KEH17471"/>
    </source>
</evidence>
<organism evidence="7 10">
    <name type="scientific">Medicago truncatula</name>
    <name type="common">Barrel medic</name>
    <name type="synonym">Medicago tribuloides</name>
    <dbReference type="NCBI Taxonomy" id="3880"/>
    <lineage>
        <taxon>Eukaryota</taxon>
        <taxon>Viridiplantae</taxon>
        <taxon>Streptophyta</taxon>
        <taxon>Embryophyta</taxon>
        <taxon>Tracheophyta</taxon>
        <taxon>Spermatophyta</taxon>
        <taxon>Magnoliopsida</taxon>
        <taxon>eudicotyledons</taxon>
        <taxon>Gunneridae</taxon>
        <taxon>Pentapetalae</taxon>
        <taxon>rosids</taxon>
        <taxon>fabids</taxon>
        <taxon>Fabales</taxon>
        <taxon>Fabaceae</taxon>
        <taxon>Papilionoideae</taxon>
        <taxon>50 kb inversion clade</taxon>
        <taxon>NPAAA clade</taxon>
        <taxon>Hologalegina</taxon>
        <taxon>IRL clade</taxon>
        <taxon>Trifolieae</taxon>
        <taxon>Medicago</taxon>
    </lineage>
</organism>
<evidence type="ECO:0000256" key="1">
    <source>
        <dbReference type="ARBA" id="ARBA00009755"/>
    </source>
</evidence>
<sequence>MWRLKIAEGGNNPYLFSTNNFVGRQTWEYDPEAGSEEERAQVEEARKNFYNNRFKVKPCGDLLWRFQVLKENNFKQTIAGVKIEDEEEITYEKATTALRRGTHHLAALQTSDGHWPAQIAGPLFYVPPLVFCLYITGHLDSVFPPEHRKEILRYIYCHQNEDGGWGLHIEGHSIMFSTALNYICMRILGQGPDGGQNNACARARHWIRVHGGVTHIPSWGKTWLSILGLFDWSGSNPMPPEFWLLPSFLPMHPAKMWCYCRLVYLPMSYLYGKRFVGPITPLVLQLREELHTQPYGKVNWKKARHLCAKEDIYYPHPLIQDLIWDSFYLFTEPLLTRWPFNKLVREKALQVAMKHIHYEDENSRYITVACVEKALCMLACWVEDPNGDAFKKHLARVPDYLWISEDGMTMQSLGSQGWNTSFSVQALLATGLTEEIGPVLAKGHDFIKKSQVSDNPSGDFKSMYRHISKGSWTFSDQDHGWQVSDSTAEGLKCCLLLSMFPPATVGEKMEPERLYDSVNLLLSLQGKNGGLAAWEPAGGQEWLELLNPTELFEDMVIEHEYVECTGTTIEALVLFKKLYPGHRKNEIDNLIANAVRFLEDTQKTDGSWYGSWGICFTYGSWFALGGLAAAGKNYTNCDAIRKAVKFLLTIQRNDGGWGESYLSCPKKVYVPLEGSQESNVVQTAWALMGLIHAGQAETDPTPLHRAAKLLINSQLKQGDWPQQELTGVFMKNCMLHYPMYRNIFPLWALAEYRRRVPLPSFAV</sequence>
<protein>
    <recommendedName>
        <fullName evidence="4">Terpene cyclase/mutase family member</fullName>
        <ecNumber evidence="4">5.4.99.-</ecNumber>
    </recommendedName>
</protein>
<dbReference type="NCBIfam" id="TIGR01787">
    <property type="entry name" value="squalene_cyclas"/>
    <property type="match status" value="1"/>
</dbReference>
<reference evidence="7 10" key="2">
    <citation type="journal article" date="2014" name="BMC Genomics">
        <title>An improved genome release (version Mt4.0) for the model legume Medicago truncatula.</title>
        <authorList>
            <person name="Tang H."/>
            <person name="Krishnakumar V."/>
            <person name="Bidwell S."/>
            <person name="Rosen B."/>
            <person name="Chan A."/>
            <person name="Zhou S."/>
            <person name="Gentzbittel L."/>
            <person name="Childs K.L."/>
            <person name="Yandell M."/>
            <person name="Gundlach H."/>
            <person name="Mayer K.F."/>
            <person name="Schwartz D.C."/>
            <person name="Town C.D."/>
        </authorList>
    </citation>
    <scope>GENOME REANNOTATION</scope>
    <source>
        <strain evidence="7">A17</strain>
        <strain evidence="9 10">cv. Jemalong A17</strain>
    </source>
</reference>
<accession>A0A072TJY2</accession>
<dbReference type="SFLD" id="SFLDG01016">
    <property type="entry name" value="Prenyltransferase_Like_2"/>
    <property type="match status" value="1"/>
</dbReference>
<dbReference type="EnsemblPlants" id="KEH17471">
    <property type="protein sequence ID" value="KEH17471"/>
    <property type="gene ID" value="MTR_0013s0230"/>
</dbReference>
<dbReference type="EMBL" id="KL402738">
    <property type="protein sequence ID" value="KEH17471.1"/>
    <property type="molecule type" value="Genomic_DNA"/>
</dbReference>
<dbReference type="Proteomes" id="UP000002051">
    <property type="component" value="Unassembled WGS sequence"/>
</dbReference>
<evidence type="ECO:0000259" key="5">
    <source>
        <dbReference type="Pfam" id="PF13243"/>
    </source>
</evidence>
<name>A0A072TJY2_MEDTR</name>
<evidence type="ECO:0000256" key="2">
    <source>
        <dbReference type="ARBA" id="ARBA00022737"/>
    </source>
</evidence>
<evidence type="ECO:0000256" key="3">
    <source>
        <dbReference type="ARBA" id="ARBA00023235"/>
    </source>
</evidence>
<dbReference type="Pfam" id="PF13249">
    <property type="entry name" value="SQHop_cyclase_N"/>
    <property type="match status" value="1"/>
</dbReference>
<dbReference type="InterPro" id="IPR032697">
    <property type="entry name" value="SQ_cyclase_N"/>
</dbReference>
<dbReference type="CDD" id="cd02892">
    <property type="entry name" value="SQCY_1"/>
    <property type="match status" value="1"/>
</dbReference>
<dbReference type="FunFam" id="1.50.10.20:FF:000011">
    <property type="entry name" value="Terpene cyclase/mutase family member"/>
    <property type="match status" value="1"/>
</dbReference>
<dbReference type="FunFam" id="1.50.10.20:FF:000064">
    <property type="entry name" value="Uncharacterized protein"/>
    <property type="match status" value="1"/>
</dbReference>
<dbReference type="KEGG" id="mtr:25479596"/>
<dbReference type="GO" id="GO:0016104">
    <property type="term" value="P:triterpenoid biosynthetic process"/>
    <property type="evidence" value="ECO:0000318"/>
    <property type="project" value="GO_Central"/>
</dbReference>
<dbReference type="Pfam" id="PF13243">
    <property type="entry name" value="SQHop_cyclase_C"/>
    <property type="match status" value="1"/>
</dbReference>
<dbReference type="Gene3D" id="1.50.10.20">
    <property type="match status" value="2"/>
</dbReference>
<dbReference type="SUPFAM" id="SSF48239">
    <property type="entry name" value="Terpenoid cyclases/Protein prenyltransferases"/>
    <property type="match status" value="2"/>
</dbReference>
<dbReference type="PROSITE" id="PS01074">
    <property type="entry name" value="TERPENE_SYNTHASES"/>
    <property type="match status" value="1"/>
</dbReference>
<dbReference type="PANTHER" id="PTHR11764">
    <property type="entry name" value="TERPENE CYCLASE/MUTASE FAMILY MEMBER"/>
    <property type="match status" value="1"/>
</dbReference>
<proteinExistence type="inferred from homology"/>
<evidence type="ECO:0000313" key="8">
    <source>
        <dbReference type="EMBL" id="RHN59975.1"/>
    </source>
</evidence>
<dbReference type="InterPro" id="IPR008930">
    <property type="entry name" value="Terpenoid_cyclase/PrenylTrfase"/>
</dbReference>
<dbReference type="InterPro" id="IPR018333">
    <property type="entry name" value="Squalene_cyclase"/>
</dbReference>
<evidence type="ECO:0000256" key="4">
    <source>
        <dbReference type="RuleBase" id="RU362003"/>
    </source>
</evidence>
<dbReference type="HOGENOM" id="CLU_009074_2_0_1"/>
<feature type="domain" description="Squalene cyclase N-terminal" evidence="6">
    <location>
        <begin position="100"/>
        <end position="402"/>
    </location>
</feature>
<dbReference type="AlphaFoldDB" id="A0A072TJY2"/>
<dbReference type="GO" id="GO:0042300">
    <property type="term" value="F:beta-amyrin synthase activity"/>
    <property type="evidence" value="ECO:0000318"/>
    <property type="project" value="GO_Central"/>
</dbReference>
<reference evidence="8" key="5">
    <citation type="journal article" date="2018" name="Nat. Plants">
        <title>Whole-genome landscape of Medicago truncatula symbiotic genes.</title>
        <authorList>
            <person name="Pecrix Y."/>
            <person name="Gamas P."/>
            <person name="Carrere S."/>
        </authorList>
    </citation>
    <scope>NUCLEOTIDE SEQUENCE</scope>
    <source>
        <tissue evidence="8">Leaves</tissue>
    </source>
</reference>
<dbReference type="GO" id="GO:0019745">
    <property type="term" value="P:pentacyclic triterpenoid biosynthetic process"/>
    <property type="evidence" value="ECO:0007669"/>
    <property type="project" value="UniProtKB-ARBA"/>
</dbReference>